<protein>
    <recommendedName>
        <fullName evidence="7">UDP-3-O-acylglucosamine N-acyltransferase</fullName>
        <ecNumber evidence="7">2.3.1.191</ecNumber>
    </recommendedName>
</protein>
<evidence type="ECO:0000256" key="7">
    <source>
        <dbReference type="HAMAP-Rule" id="MF_00523"/>
    </source>
</evidence>
<reference evidence="9 10" key="2">
    <citation type="journal article" date="2016" name="Environ. Microbiol. Rep.">
        <title>Metagenomic evidence for the presence of phototrophic Gemmatimonadetes bacteria in diverse environments.</title>
        <authorList>
            <person name="Zeng Y."/>
            <person name="Baumbach J."/>
            <person name="Barbosa E.G."/>
            <person name="Azevedo V."/>
            <person name="Zhang C."/>
            <person name="Koblizek M."/>
        </authorList>
    </citation>
    <scope>NUCLEOTIDE SEQUENCE [LARGE SCALE GENOMIC DNA]</scope>
    <source>
        <strain evidence="9 10">AP64</strain>
    </source>
</reference>
<dbReference type="PANTHER" id="PTHR43378">
    <property type="entry name" value="UDP-3-O-ACYLGLUCOSAMINE N-ACYLTRANSFERASE"/>
    <property type="match status" value="1"/>
</dbReference>
<dbReference type="InterPro" id="IPR001451">
    <property type="entry name" value="Hexapep"/>
</dbReference>
<organism evidence="9 10">
    <name type="scientific">Gemmatimonas phototrophica</name>
    <dbReference type="NCBI Taxonomy" id="1379270"/>
    <lineage>
        <taxon>Bacteria</taxon>
        <taxon>Pseudomonadati</taxon>
        <taxon>Gemmatimonadota</taxon>
        <taxon>Gemmatimonadia</taxon>
        <taxon>Gemmatimonadales</taxon>
        <taxon>Gemmatimonadaceae</taxon>
        <taxon>Gemmatimonas</taxon>
    </lineage>
</organism>
<keyword evidence="4 7" id="KW-0677">Repeat</keyword>
<dbReference type="Pfam" id="PF04613">
    <property type="entry name" value="LpxD"/>
    <property type="match status" value="1"/>
</dbReference>
<comment type="subunit">
    <text evidence="7">Homotrimer.</text>
</comment>
<dbReference type="eggNOG" id="COG1044">
    <property type="taxonomic scope" value="Bacteria"/>
</dbReference>
<dbReference type="GO" id="GO:0016410">
    <property type="term" value="F:N-acyltransferase activity"/>
    <property type="evidence" value="ECO:0007669"/>
    <property type="project" value="InterPro"/>
</dbReference>
<dbReference type="GO" id="GO:0009245">
    <property type="term" value="P:lipid A biosynthetic process"/>
    <property type="evidence" value="ECO:0007669"/>
    <property type="project" value="UniProtKB-UniRule"/>
</dbReference>
<name>A0A143BQB8_9BACT</name>
<feature type="active site" description="Proton acceptor" evidence="7">
    <location>
        <position position="238"/>
    </location>
</feature>
<keyword evidence="5 7" id="KW-0443">Lipid metabolism</keyword>
<dbReference type="InterPro" id="IPR011004">
    <property type="entry name" value="Trimer_LpxA-like_sf"/>
</dbReference>
<comment type="function">
    <text evidence="7">Catalyzes the N-acylation of UDP-3-O-acylglucosamine using 3-hydroxyacyl-ACP as the acyl donor. Is involved in the biosynthesis of lipid A, a phosphorylated glycolipid that anchors the lipopolysaccharide to the outer membrane of the cell.</text>
</comment>
<evidence type="ECO:0000313" key="9">
    <source>
        <dbReference type="EMBL" id="AMW06690.1"/>
    </source>
</evidence>
<dbReference type="Gene3D" id="3.40.1390.10">
    <property type="entry name" value="MurE/MurF, N-terminal domain"/>
    <property type="match status" value="1"/>
</dbReference>
<sequence length="356" mass="36839">MTAAAVAAQVGGRLIGDPDVAVRGVAPLDRAAAYELSFFSDQRYAGWFAESHAGVVLVSPAFEHAPGLPSTRIVVEKPIDALVGLLSRFHRTEPRAVGVHATAVVSATATIGADVTIDPYAVIGEGVTIGPRSWIGAGAKVGAGSVLGSDVRLHANAVVYPFTELGDRVMLHAGAQVGREGFGFVPRPTGVVRIPHVGRCVLEQDVEVGANSCVDRGSIDDTIIGAGTKIDNLVQIGHNVRIGRFCFFASQVGIAGSSRIGDGVQMGGQSGMANHFSIGAGASIGARAGVISDVPEKETWSGFPARPHKEQMRSQAALVRLARLLRPLERLLARDAEASVSTVSQGPDVSATGSSS</sequence>
<evidence type="ECO:0000256" key="1">
    <source>
        <dbReference type="ARBA" id="ARBA00022516"/>
    </source>
</evidence>
<reference evidence="9 10" key="1">
    <citation type="journal article" date="2014" name="Proc. Natl. Acad. Sci. U.S.A.">
        <title>Functional type 2 photosynthetic reaction centers found in the rare bacterial phylum Gemmatimonadetes.</title>
        <authorList>
            <person name="Zeng Y."/>
            <person name="Feng F."/>
            <person name="Medova H."/>
            <person name="Dean J."/>
            <person name="Koblizek M."/>
        </authorList>
    </citation>
    <scope>NUCLEOTIDE SEQUENCE [LARGE SCALE GENOMIC DNA]</scope>
    <source>
        <strain evidence="9 10">AP64</strain>
    </source>
</reference>
<dbReference type="InterPro" id="IPR020573">
    <property type="entry name" value="UDP_GlcNAc_AcTrfase_non-rep"/>
</dbReference>
<keyword evidence="10" id="KW-1185">Reference proteome</keyword>
<dbReference type="SUPFAM" id="SSF51161">
    <property type="entry name" value="Trimeric LpxA-like enzymes"/>
    <property type="match status" value="1"/>
</dbReference>
<accession>A0A143BQB8</accession>
<feature type="domain" description="UDP-3-O-[3-hydroxymyristoyl] glucosamine N-acyltransferase non-repeat region" evidence="8">
    <location>
        <begin position="19"/>
        <end position="81"/>
    </location>
</feature>
<dbReference type="UniPathway" id="UPA00973"/>
<comment type="pathway">
    <text evidence="7">Bacterial outer membrane biogenesis; LPS lipid A biosynthesis.</text>
</comment>
<proteinExistence type="inferred from homology"/>
<dbReference type="CDD" id="cd03352">
    <property type="entry name" value="LbH_LpxD"/>
    <property type="match status" value="1"/>
</dbReference>
<dbReference type="GO" id="GO:0016020">
    <property type="term" value="C:membrane"/>
    <property type="evidence" value="ECO:0007669"/>
    <property type="project" value="GOC"/>
</dbReference>
<evidence type="ECO:0000256" key="4">
    <source>
        <dbReference type="ARBA" id="ARBA00022737"/>
    </source>
</evidence>
<dbReference type="AlphaFoldDB" id="A0A143BQB8"/>
<evidence type="ECO:0000313" key="10">
    <source>
        <dbReference type="Proteomes" id="UP000076404"/>
    </source>
</evidence>
<dbReference type="EC" id="2.3.1.191" evidence="7"/>
<keyword evidence="2 7" id="KW-0441">Lipid A biosynthesis</keyword>
<dbReference type="PANTHER" id="PTHR43378:SF2">
    <property type="entry name" value="UDP-3-O-ACYLGLUCOSAMINE N-ACYLTRANSFERASE 1, MITOCHONDRIAL-RELATED"/>
    <property type="match status" value="1"/>
</dbReference>
<dbReference type="NCBIfam" id="NF002060">
    <property type="entry name" value="PRK00892.1"/>
    <property type="match status" value="1"/>
</dbReference>
<evidence type="ECO:0000256" key="5">
    <source>
        <dbReference type="ARBA" id="ARBA00023098"/>
    </source>
</evidence>
<evidence type="ECO:0000256" key="3">
    <source>
        <dbReference type="ARBA" id="ARBA00022679"/>
    </source>
</evidence>
<dbReference type="GO" id="GO:0103118">
    <property type="term" value="F:UDP-3-O-[(3R)-3-hydroxyacyl]-glucosamine N-acyltransferase activity"/>
    <property type="evidence" value="ECO:0007669"/>
    <property type="project" value="UniProtKB-EC"/>
</dbReference>
<evidence type="ECO:0000256" key="2">
    <source>
        <dbReference type="ARBA" id="ARBA00022556"/>
    </source>
</evidence>
<gene>
    <name evidence="7" type="primary">lpxD</name>
    <name evidence="9" type="ORF">GEMMAAP_08640</name>
</gene>
<dbReference type="Pfam" id="PF00132">
    <property type="entry name" value="Hexapep"/>
    <property type="match status" value="2"/>
</dbReference>
<dbReference type="Proteomes" id="UP000076404">
    <property type="component" value="Chromosome"/>
</dbReference>
<dbReference type="EMBL" id="CP011454">
    <property type="protein sequence ID" value="AMW06690.1"/>
    <property type="molecule type" value="Genomic_DNA"/>
</dbReference>
<dbReference type="NCBIfam" id="TIGR01853">
    <property type="entry name" value="lipid_A_lpxD"/>
    <property type="match status" value="1"/>
</dbReference>
<dbReference type="STRING" id="1379270.GEMMAAP_08640"/>
<dbReference type="HAMAP" id="MF_00523">
    <property type="entry name" value="LpxD"/>
    <property type="match status" value="1"/>
</dbReference>
<comment type="similarity">
    <text evidence="7">Belongs to the transferase hexapeptide repeat family. LpxD subfamily.</text>
</comment>
<evidence type="ECO:0000256" key="6">
    <source>
        <dbReference type="ARBA" id="ARBA00023315"/>
    </source>
</evidence>
<dbReference type="KEGG" id="gph:GEMMAAP_08640"/>
<comment type="catalytic activity">
    <reaction evidence="7">
        <text>a UDP-3-O-[(3R)-3-hydroxyacyl]-alpha-D-glucosamine + a (3R)-hydroxyacyl-[ACP] = a UDP-2-N,3-O-bis[(3R)-3-hydroxyacyl]-alpha-D-glucosamine + holo-[ACP] + H(+)</text>
        <dbReference type="Rhea" id="RHEA:53836"/>
        <dbReference type="Rhea" id="RHEA-COMP:9685"/>
        <dbReference type="Rhea" id="RHEA-COMP:9945"/>
        <dbReference type="ChEBI" id="CHEBI:15378"/>
        <dbReference type="ChEBI" id="CHEBI:64479"/>
        <dbReference type="ChEBI" id="CHEBI:78827"/>
        <dbReference type="ChEBI" id="CHEBI:137740"/>
        <dbReference type="ChEBI" id="CHEBI:137748"/>
        <dbReference type="EC" id="2.3.1.191"/>
    </reaction>
</comment>
<keyword evidence="6 7" id="KW-0012">Acyltransferase</keyword>
<evidence type="ECO:0000259" key="8">
    <source>
        <dbReference type="Pfam" id="PF04613"/>
    </source>
</evidence>
<keyword evidence="3 7" id="KW-0808">Transferase</keyword>
<dbReference type="InterPro" id="IPR007691">
    <property type="entry name" value="LpxD"/>
</dbReference>
<keyword evidence="1 7" id="KW-0444">Lipid biosynthesis</keyword>
<dbReference type="Gene3D" id="2.160.10.10">
    <property type="entry name" value="Hexapeptide repeat proteins"/>
    <property type="match status" value="1"/>
</dbReference>